<keyword evidence="4" id="KW-1185">Reference proteome</keyword>
<proteinExistence type="predicted"/>
<dbReference type="PANTHER" id="PTHR23123">
    <property type="entry name" value="PHD/F-BOX CONTAINING PROTEIN"/>
    <property type="match status" value="1"/>
</dbReference>
<comment type="caution">
    <text evidence="3">The sequence shown here is derived from an EMBL/GenBank/DDBJ whole genome shotgun (WGS) entry which is preliminary data.</text>
</comment>
<dbReference type="SUPFAM" id="SSF51197">
    <property type="entry name" value="Clavaminate synthase-like"/>
    <property type="match status" value="1"/>
</dbReference>
<dbReference type="STRING" id="1611254.A0A2G5SBT6"/>
<organism evidence="3 4">
    <name type="scientific">Caenorhabditis nigoni</name>
    <dbReference type="NCBI Taxonomy" id="1611254"/>
    <lineage>
        <taxon>Eukaryota</taxon>
        <taxon>Metazoa</taxon>
        <taxon>Ecdysozoa</taxon>
        <taxon>Nematoda</taxon>
        <taxon>Chromadorea</taxon>
        <taxon>Rhabditida</taxon>
        <taxon>Rhabditina</taxon>
        <taxon>Rhabditomorpha</taxon>
        <taxon>Rhabditoidea</taxon>
        <taxon>Rhabditidae</taxon>
        <taxon>Peloderinae</taxon>
        <taxon>Caenorhabditis</taxon>
    </lineage>
</organism>
<dbReference type="Gene3D" id="2.60.120.650">
    <property type="entry name" value="Cupin"/>
    <property type="match status" value="1"/>
</dbReference>
<protein>
    <recommendedName>
        <fullName evidence="5">JmjC domain-containing protein</fullName>
    </recommendedName>
</protein>
<dbReference type="Proteomes" id="UP000230233">
    <property type="component" value="Unassembled WGS sequence"/>
</dbReference>
<sequence length="121" mass="13731">MVSNTWQRDSGARLRGELRDYQPIEDGTGGGAKEARTSSSGEKFLRNSKKFEFFGKITSELPTYQKFLVLSTKGSFTNAHIDLSVTATFFHVKNGKKVFYIVPPTPENLEIYERVEKKEMS</sequence>
<feature type="region of interest" description="Disordered" evidence="2">
    <location>
        <begin position="1"/>
        <end position="41"/>
    </location>
</feature>
<evidence type="ECO:0000256" key="1">
    <source>
        <dbReference type="ARBA" id="ARBA00022723"/>
    </source>
</evidence>
<evidence type="ECO:0000313" key="3">
    <source>
        <dbReference type="EMBL" id="PIC12558.1"/>
    </source>
</evidence>
<evidence type="ECO:0008006" key="5">
    <source>
        <dbReference type="Google" id="ProtNLM"/>
    </source>
</evidence>
<name>A0A2G5SBT6_9PELO</name>
<dbReference type="EMBL" id="PDUG01000021">
    <property type="protein sequence ID" value="PIC12558.1"/>
    <property type="molecule type" value="Genomic_DNA"/>
</dbReference>
<evidence type="ECO:0000256" key="2">
    <source>
        <dbReference type="SAM" id="MobiDB-lite"/>
    </source>
</evidence>
<dbReference type="OrthoDB" id="5876800at2759"/>
<dbReference type="GO" id="GO:0046872">
    <property type="term" value="F:metal ion binding"/>
    <property type="evidence" value="ECO:0007669"/>
    <property type="project" value="UniProtKB-KW"/>
</dbReference>
<keyword evidence="1" id="KW-0479">Metal-binding</keyword>
<accession>A0A2G5SBT6</accession>
<dbReference type="InterPro" id="IPR050690">
    <property type="entry name" value="JHDM1_Histone_Demethylase"/>
</dbReference>
<evidence type="ECO:0000313" key="4">
    <source>
        <dbReference type="Proteomes" id="UP000230233"/>
    </source>
</evidence>
<gene>
    <name evidence="3" type="ORF">B9Z55_028332</name>
</gene>
<dbReference type="AlphaFoldDB" id="A0A2G5SBT6"/>
<reference evidence="4" key="1">
    <citation type="submission" date="2017-10" db="EMBL/GenBank/DDBJ databases">
        <title>Rapid genome shrinkage in a self-fertile nematode reveals novel sperm competition proteins.</title>
        <authorList>
            <person name="Yin D."/>
            <person name="Schwarz E.M."/>
            <person name="Thomas C.G."/>
            <person name="Felde R.L."/>
            <person name="Korf I.F."/>
            <person name="Cutter A.D."/>
            <person name="Schartner C.M."/>
            <person name="Ralston E.J."/>
            <person name="Meyer B.J."/>
            <person name="Haag E.S."/>
        </authorList>
    </citation>
    <scope>NUCLEOTIDE SEQUENCE [LARGE SCALE GENOMIC DNA]</scope>
    <source>
        <strain evidence="4">JU1422</strain>
    </source>
</reference>
<feature type="compositionally biased region" description="Basic and acidic residues" evidence="2">
    <location>
        <begin position="10"/>
        <end position="22"/>
    </location>
</feature>